<gene>
    <name evidence="1" type="ORF">MBLL_04672</name>
</gene>
<dbReference type="EMBL" id="LR743512">
    <property type="protein sequence ID" value="CAA2145546.1"/>
    <property type="molecule type" value="Genomic_DNA"/>
</dbReference>
<reference evidence="1" key="1">
    <citation type="submission" date="2019-12" db="EMBL/GenBank/DDBJ databases">
        <authorList>
            <person name="Cremers G."/>
        </authorList>
    </citation>
    <scope>NUCLEOTIDE SEQUENCE</scope>
    <source>
        <strain evidence="1">Mbul2</strain>
        <plasmid evidence="1">3</plasmid>
    </source>
</reference>
<dbReference type="RefSeq" id="WP_339164210.1">
    <property type="nucleotide sequence ID" value="NZ_LR743512.1"/>
</dbReference>
<keyword evidence="1" id="KW-0614">Plasmid</keyword>
<organism evidence="1">
    <name type="scientific">Methylobacterium bullatum</name>
    <dbReference type="NCBI Taxonomy" id="570505"/>
    <lineage>
        <taxon>Bacteria</taxon>
        <taxon>Pseudomonadati</taxon>
        <taxon>Pseudomonadota</taxon>
        <taxon>Alphaproteobacteria</taxon>
        <taxon>Hyphomicrobiales</taxon>
        <taxon>Methylobacteriaceae</taxon>
        <taxon>Methylobacterium</taxon>
    </lineage>
</organism>
<protein>
    <submittedName>
        <fullName evidence="1">Uncharacterized protein</fullName>
    </submittedName>
</protein>
<sequence length="106" mass="11488">MAKLAFNLMLEEPRETYIVTSAALIVGRIDCIQAEPVTDQQWAWAMHLDIGVAPFRRGGNAGSADEAASKMREAWEDWKVWAGLQDVEGAGGTTTAAVQVPIKSLT</sequence>
<name>A0A679JY17_9HYPH</name>
<geneLocation type="plasmid" evidence="1">
    <name>3</name>
</geneLocation>
<dbReference type="AlphaFoldDB" id="A0A679JY17"/>
<evidence type="ECO:0000313" key="1">
    <source>
        <dbReference type="EMBL" id="CAA2145546.1"/>
    </source>
</evidence>
<proteinExistence type="predicted"/>
<accession>A0A679JY17</accession>